<gene>
    <name evidence="2" type="ORF">CDV56_100693</name>
</gene>
<evidence type="ECO:0008006" key="4">
    <source>
        <dbReference type="Google" id="ProtNLM"/>
    </source>
</evidence>
<dbReference type="GeneID" id="38122667"/>
<name>A0A397I1K2_ASPTH</name>
<protein>
    <recommendedName>
        <fullName evidence="4">GPI anchored cell wall protein</fullName>
    </recommendedName>
</protein>
<proteinExistence type="predicted"/>
<dbReference type="OrthoDB" id="4991875at2759"/>
<feature type="signal peptide" evidence="1">
    <location>
        <begin position="1"/>
        <end position="17"/>
    </location>
</feature>
<organism evidence="2 3">
    <name type="scientific">Aspergillus thermomutatus</name>
    <name type="common">Neosartorya pseudofischeri</name>
    <dbReference type="NCBI Taxonomy" id="41047"/>
    <lineage>
        <taxon>Eukaryota</taxon>
        <taxon>Fungi</taxon>
        <taxon>Dikarya</taxon>
        <taxon>Ascomycota</taxon>
        <taxon>Pezizomycotina</taxon>
        <taxon>Eurotiomycetes</taxon>
        <taxon>Eurotiomycetidae</taxon>
        <taxon>Eurotiales</taxon>
        <taxon>Aspergillaceae</taxon>
        <taxon>Aspergillus</taxon>
        <taxon>Aspergillus subgen. Fumigati</taxon>
    </lineage>
</organism>
<evidence type="ECO:0000313" key="2">
    <source>
        <dbReference type="EMBL" id="RHZ66710.1"/>
    </source>
</evidence>
<feature type="chain" id="PRO_5017209961" description="GPI anchored cell wall protein" evidence="1">
    <location>
        <begin position="18"/>
        <end position="188"/>
    </location>
</feature>
<dbReference type="AlphaFoldDB" id="A0A397I1K2"/>
<sequence>MHSAFILLAGLAATVSAQTTEVQVFNAGPTTLPLHAVEASIVDANAVATTLAISPFTITQGPSTYTVSAVYSASAGGVEETYTVVQDCDITSSTQLAVCSMSARVEVSALGAKTFTTSSATLTFSSHDIWYTPIVVTAGVEKLTASKATQTPASDAGVNAAAVNAASGNMGLGQAAAAAVAAAALGLL</sequence>
<evidence type="ECO:0000313" key="3">
    <source>
        <dbReference type="Proteomes" id="UP000215305"/>
    </source>
</evidence>
<comment type="caution">
    <text evidence="2">The sequence shown here is derived from an EMBL/GenBank/DDBJ whole genome shotgun (WGS) entry which is preliminary data.</text>
</comment>
<dbReference type="RefSeq" id="XP_026618313.1">
    <property type="nucleotide sequence ID" value="XM_026754312.1"/>
</dbReference>
<reference evidence="2" key="1">
    <citation type="submission" date="2018-08" db="EMBL/GenBank/DDBJ databases">
        <title>Draft genome sequence of azole-resistant Aspergillus thermomutatus (Neosartorya pseudofischeri) strain HMR AF 39, isolated from a human nasal aspirate.</title>
        <authorList>
            <person name="Parent-Michaud M."/>
            <person name="Dufresne P.J."/>
            <person name="Fournier E."/>
            <person name="Martineau C."/>
            <person name="Moreira S."/>
            <person name="Perkins V."/>
            <person name="De Repentigny L."/>
            <person name="Dufresne S.F."/>
        </authorList>
    </citation>
    <scope>NUCLEOTIDE SEQUENCE [LARGE SCALE GENOMIC DNA]</scope>
    <source>
        <strain evidence="2">HMR AF 39</strain>
    </source>
</reference>
<keyword evidence="3" id="KW-1185">Reference proteome</keyword>
<dbReference type="Proteomes" id="UP000215305">
    <property type="component" value="Unassembled WGS sequence"/>
</dbReference>
<accession>A0A397I1K2</accession>
<dbReference type="VEuPathDB" id="FungiDB:CDV56_100693"/>
<dbReference type="EMBL" id="NKHU02000010">
    <property type="protein sequence ID" value="RHZ66710.1"/>
    <property type="molecule type" value="Genomic_DNA"/>
</dbReference>
<evidence type="ECO:0000256" key="1">
    <source>
        <dbReference type="SAM" id="SignalP"/>
    </source>
</evidence>
<keyword evidence="1" id="KW-0732">Signal</keyword>